<dbReference type="InterPro" id="IPR027417">
    <property type="entry name" value="P-loop_NTPase"/>
</dbReference>
<evidence type="ECO:0000313" key="5">
    <source>
        <dbReference type="Proteomes" id="UP000215305"/>
    </source>
</evidence>
<dbReference type="PANTHER" id="PTHR10039">
    <property type="entry name" value="AMELOGENIN"/>
    <property type="match status" value="1"/>
</dbReference>
<protein>
    <recommendedName>
        <fullName evidence="3">Nephrocystin 3-like N-terminal domain-containing protein</fullName>
    </recommendedName>
</protein>
<reference evidence="4" key="1">
    <citation type="submission" date="2018-08" db="EMBL/GenBank/DDBJ databases">
        <title>Draft genome sequence of azole-resistant Aspergillus thermomutatus (Neosartorya pseudofischeri) strain HMR AF 39, isolated from a human nasal aspirate.</title>
        <authorList>
            <person name="Parent-Michaud M."/>
            <person name="Dufresne P.J."/>
            <person name="Fournier E."/>
            <person name="Martineau C."/>
            <person name="Moreira S."/>
            <person name="Perkins V."/>
            <person name="De Repentigny L."/>
            <person name="Dufresne S.F."/>
        </authorList>
    </citation>
    <scope>NUCLEOTIDE SEQUENCE [LARGE SCALE GENOMIC DNA]</scope>
    <source>
        <strain evidence="4">HMR AF 39</strain>
    </source>
</reference>
<feature type="compositionally biased region" description="Basic and acidic residues" evidence="2">
    <location>
        <begin position="243"/>
        <end position="255"/>
    </location>
</feature>
<dbReference type="STRING" id="41047.A0A397HAA5"/>
<proteinExistence type="predicted"/>
<dbReference type="AlphaFoldDB" id="A0A397HAA5"/>
<evidence type="ECO:0000256" key="1">
    <source>
        <dbReference type="ARBA" id="ARBA00022737"/>
    </source>
</evidence>
<dbReference type="RefSeq" id="XP_026615911.1">
    <property type="nucleotide sequence ID" value="XM_026758228.1"/>
</dbReference>
<organism evidence="4 5">
    <name type="scientific">Aspergillus thermomutatus</name>
    <name type="common">Neosartorya pseudofischeri</name>
    <dbReference type="NCBI Taxonomy" id="41047"/>
    <lineage>
        <taxon>Eukaryota</taxon>
        <taxon>Fungi</taxon>
        <taxon>Dikarya</taxon>
        <taxon>Ascomycota</taxon>
        <taxon>Pezizomycotina</taxon>
        <taxon>Eurotiomycetes</taxon>
        <taxon>Eurotiomycetidae</taxon>
        <taxon>Eurotiales</taxon>
        <taxon>Aspergillaceae</taxon>
        <taxon>Aspergillus</taxon>
        <taxon>Aspergillus subgen. Fumigati</taxon>
    </lineage>
</organism>
<keyword evidence="1" id="KW-0677">Repeat</keyword>
<dbReference type="Gene3D" id="3.40.50.300">
    <property type="entry name" value="P-loop containing nucleotide triphosphate hydrolases"/>
    <property type="match status" value="1"/>
</dbReference>
<evidence type="ECO:0000259" key="3">
    <source>
        <dbReference type="Pfam" id="PF24883"/>
    </source>
</evidence>
<gene>
    <name evidence="4" type="ORF">CDV56_104609</name>
</gene>
<dbReference type="PANTHER" id="PTHR10039:SF5">
    <property type="entry name" value="NACHT DOMAIN-CONTAINING PROTEIN"/>
    <property type="match status" value="1"/>
</dbReference>
<dbReference type="Pfam" id="PF24883">
    <property type="entry name" value="NPHP3_N"/>
    <property type="match status" value="1"/>
</dbReference>
<dbReference type="GeneID" id="38126583"/>
<dbReference type="EMBL" id="NKHU02000056">
    <property type="protein sequence ID" value="RHZ59992.1"/>
    <property type="molecule type" value="Genomic_DNA"/>
</dbReference>
<feature type="region of interest" description="Disordered" evidence="2">
    <location>
        <begin position="243"/>
        <end position="275"/>
    </location>
</feature>
<feature type="region of interest" description="Disordered" evidence="2">
    <location>
        <begin position="996"/>
        <end position="1016"/>
    </location>
</feature>
<comment type="caution">
    <text evidence="4">The sequence shown here is derived from an EMBL/GenBank/DDBJ whole genome shotgun (WGS) entry which is preliminary data.</text>
</comment>
<dbReference type="OrthoDB" id="443402at2759"/>
<keyword evidence="5" id="KW-1185">Reference proteome</keyword>
<accession>A0A397HAA5</accession>
<evidence type="ECO:0000313" key="4">
    <source>
        <dbReference type="EMBL" id="RHZ59992.1"/>
    </source>
</evidence>
<dbReference type="InterPro" id="IPR056884">
    <property type="entry name" value="NPHP3-like_N"/>
</dbReference>
<name>A0A397HAA5_ASPTH</name>
<dbReference type="SUPFAM" id="SSF52540">
    <property type="entry name" value="P-loop containing nucleoside triphosphate hydrolases"/>
    <property type="match status" value="1"/>
</dbReference>
<dbReference type="Proteomes" id="UP000215305">
    <property type="component" value="Unassembled WGS sequence"/>
</dbReference>
<feature type="compositionally biased region" description="Acidic residues" evidence="2">
    <location>
        <begin position="256"/>
        <end position="273"/>
    </location>
</feature>
<sequence length="1082" mass="123683">MDAVAIIGLVSNIISFIDFGSKFVKEAREIYNSASGVTGDALSHGLIAGEMRKFADDLVPSGQPVNKKDKAICDLAKECKSVAEDILKLLDKIKPKGSNSSFQSVRSAIKGLRYEKDISNMQDKLEKCRSQLGLQLHYATSSEIKDQLEILVKNSQEDGTRIVMLQQQVQELHQNVKTSDLWLRQGVQNLLQLSEDSYTALIAQRLLDSLRFDEMDDRFQAVARAHEKTFGWIFNSHDGHDENSIMDEHSEHSSDDGYDVVDESGVSDDDTHEEDPYRTTARKSFLSWLTYGHGIFHISGKLGSGKSTLMKFLYTDSRTQKMLRKWAGLGTLVMASFFFWKPGSQLQKTTTGLLRSLLYQALSKVPSLIPEILPEQWKEITSRPWQVYAKIDFSPDSLRGALVRLIDSQSEDLRICFFIDGLDERDEMSVDDDNRAMVNNLCRWCNETSGRIKICVSSREDNVFMEHFPDESRIRMQYLTQEDMRIYIHDRLRFIRSSDHSEDIIYSIYYKADGIFLWVALVTKRLNDLHENGASWRRLREELDHAPQGLSALFDHILQSLDPSDRKRAYQTFAMMRKAREYHRSLPLLSYPFIDYYDGDSDTCDYTHWCAENMSEIDRIVQARKMLMGYCGGLVEADPQSSEPLTMSFTHRSVPEFLNSMKPKDMEKSLRGFCAEDAVSRLLLAYLWARDTSECEDYAFGHYSWLSSLTREIMEMRKHGKIGRAPFLFEEQLELALARLGVRSITEQDNYKSILLNIDDALFLTEVATFHKGPETKSYHICNPYLLAACLGDFAYVLWKVTHDPLVTSTPLQRILLFYCILYSGIEDDSARVRRILDILLEKGLKPQTMTSLGPGLSRDNRIDHLEVTVWQHLIIHFLLTVADREDMTTSSHGICWKWALENKADPHFAVCIPREKIQGHHYYSDQKTTLILGKDKRRLDGVPMSISFPSPITSEKYPDPEGTGIRMTLIDIINEGNFEDREELIALVERNTRLLQNGPEGTEDPTDKGSPGIVPEEDLAEQTSDISAILPASEIDTAPIAQKQSSYAAKRTLVIVYLLGRWFVFYDIISIDNLLQAFYLV</sequence>
<feature type="domain" description="Nephrocystin 3-like N-terminal" evidence="3">
    <location>
        <begin position="282"/>
        <end position="459"/>
    </location>
</feature>
<evidence type="ECO:0000256" key="2">
    <source>
        <dbReference type="SAM" id="MobiDB-lite"/>
    </source>
</evidence>
<dbReference type="VEuPathDB" id="FungiDB:CDV56_104609"/>